<sequence>MTSPLPQWYIDRMKNSDGDKFHGFWEAMVRQELRADPTLLNNS</sequence>
<name>A0A6J6X1Q2_9ZZZZ</name>
<accession>A0A6J6X1Q2</accession>
<dbReference type="AlphaFoldDB" id="A0A6J6X1Q2"/>
<gene>
    <name evidence="1" type="ORF">UFOPK2880_01932</name>
    <name evidence="2" type="ORF">UFOPK3004_01621</name>
</gene>
<dbReference type="EMBL" id="CAEZZP010000207">
    <property type="protein sequence ID" value="CAB4789414.1"/>
    <property type="molecule type" value="Genomic_DNA"/>
</dbReference>
<protein>
    <submittedName>
        <fullName evidence="1">Unannotated protein</fullName>
    </submittedName>
</protein>
<evidence type="ECO:0000313" key="1">
    <source>
        <dbReference type="EMBL" id="CAB4789414.1"/>
    </source>
</evidence>
<organism evidence="1">
    <name type="scientific">freshwater metagenome</name>
    <dbReference type="NCBI Taxonomy" id="449393"/>
    <lineage>
        <taxon>unclassified sequences</taxon>
        <taxon>metagenomes</taxon>
        <taxon>ecological metagenomes</taxon>
    </lineage>
</organism>
<dbReference type="EMBL" id="CAFAAL010000193">
    <property type="protein sequence ID" value="CAB4817061.1"/>
    <property type="molecule type" value="Genomic_DNA"/>
</dbReference>
<proteinExistence type="predicted"/>
<evidence type="ECO:0000313" key="2">
    <source>
        <dbReference type="EMBL" id="CAB4817061.1"/>
    </source>
</evidence>
<reference evidence="1" key="1">
    <citation type="submission" date="2020-05" db="EMBL/GenBank/DDBJ databases">
        <authorList>
            <person name="Chiriac C."/>
            <person name="Salcher M."/>
            <person name="Ghai R."/>
            <person name="Kavagutti S V."/>
        </authorList>
    </citation>
    <scope>NUCLEOTIDE SEQUENCE</scope>
</reference>